<dbReference type="PANTHER" id="PTHR44846">
    <property type="entry name" value="MANNOSYL-D-GLYCERATE TRANSPORT/METABOLISM SYSTEM REPRESSOR MNGR-RELATED"/>
    <property type="match status" value="1"/>
</dbReference>
<dbReference type="InterPro" id="IPR000524">
    <property type="entry name" value="Tscrpt_reg_HTH_GntR"/>
</dbReference>
<keyword evidence="6" id="KW-1185">Reference proteome</keyword>
<dbReference type="CDD" id="cd07377">
    <property type="entry name" value="WHTH_GntR"/>
    <property type="match status" value="1"/>
</dbReference>
<dbReference type="SMART" id="SM00345">
    <property type="entry name" value="HTH_GNTR"/>
    <property type="match status" value="2"/>
</dbReference>
<accession>A0ABT0G5B3</accession>
<dbReference type="PROSITE" id="PS50949">
    <property type="entry name" value="HTH_GNTR"/>
    <property type="match status" value="2"/>
</dbReference>
<proteinExistence type="predicted"/>
<dbReference type="InterPro" id="IPR050679">
    <property type="entry name" value="Bact_HTH_transcr_reg"/>
</dbReference>
<feature type="domain" description="HTH gntR-type" evidence="4">
    <location>
        <begin position="85"/>
        <end position="153"/>
    </location>
</feature>
<name>A0ABT0G5B3_9ACTN</name>
<evidence type="ECO:0000259" key="4">
    <source>
        <dbReference type="PROSITE" id="PS50949"/>
    </source>
</evidence>
<sequence length="165" mass="18584">MLDREGPVPLYVQLAEVIEEQINSGQLQPGEAVPSEADLEVEFEIARATARNVARELRRRRLVHTIQGEGTFVGPVGVPLLKRSRGMYVRIADEIVARIRRGELRPYRAIPSEASLMRRHGVAKVTVRRAVAHLRECGWVFAGVEGGVYVSPQEDWPRRSLVEPR</sequence>
<dbReference type="RefSeq" id="WP_247815650.1">
    <property type="nucleotide sequence ID" value="NZ_JAKRKC020000002.1"/>
</dbReference>
<dbReference type="InterPro" id="IPR036388">
    <property type="entry name" value="WH-like_DNA-bd_sf"/>
</dbReference>
<dbReference type="EMBL" id="JAKRKC020000002">
    <property type="protein sequence ID" value="MCK2219772.1"/>
    <property type="molecule type" value="Genomic_DNA"/>
</dbReference>
<dbReference type="PANTHER" id="PTHR44846:SF1">
    <property type="entry name" value="MANNOSYL-D-GLYCERATE TRANSPORT_METABOLISM SYSTEM REPRESSOR MNGR-RELATED"/>
    <property type="match status" value="1"/>
</dbReference>
<gene>
    <name evidence="5" type="ORF">MF672_039145</name>
</gene>
<dbReference type="SUPFAM" id="SSF46785">
    <property type="entry name" value="Winged helix' DNA-binding domain"/>
    <property type="match status" value="2"/>
</dbReference>
<feature type="domain" description="HTH gntR-type" evidence="4">
    <location>
        <begin position="8"/>
        <end position="76"/>
    </location>
</feature>
<evidence type="ECO:0000313" key="5">
    <source>
        <dbReference type="EMBL" id="MCK2219772.1"/>
    </source>
</evidence>
<dbReference type="Proteomes" id="UP001317259">
    <property type="component" value="Unassembled WGS sequence"/>
</dbReference>
<evidence type="ECO:0000313" key="6">
    <source>
        <dbReference type="Proteomes" id="UP001317259"/>
    </source>
</evidence>
<comment type="caution">
    <text evidence="5">The sequence shown here is derived from an EMBL/GenBank/DDBJ whole genome shotgun (WGS) entry which is preliminary data.</text>
</comment>
<protein>
    <submittedName>
        <fullName evidence="5">GntR family transcriptional regulator</fullName>
    </submittedName>
</protein>
<reference evidence="5 6" key="1">
    <citation type="submission" date="2022-04" db="EMBL/GenBank/DDBJ databases">
        <title>Genome draft of Actinomadura sp. ATCC 31491.</title>
        <authorList>
            <person name="Shi X."/>
            <person name="Du Y."/>
        </authorList>
    </citation>
    <scope>NUCLEOTIDE SEQUENCE [LARGE SCALE GENOMIC DNA]</scope>
    <source>
        <strain evidence="5 6">ATCC 31491</strain>
    </source>
</reference>
<dbReference type="InterPro" id="IPR036390">
    <property type="entry name" value="WH_DNA-bd_sf"/>
</dbReference>
<organism evidence="5 6">
    <name type="scientific">Actinomadura luzonensis</name>
    <dbReference type="NCBI Taxonomy" id="2805427"/>
    <lineage>
        <taxon>Bacteria</taxon>
        <taxon>Bacillati</taxon>
        <taxon>Actinomycetota</taxon>
        <taxon>Actinomycetes</taxon>
        <taxon>Streptosporangiales</taxon>
        <taxon>Thermomonosporaceae</taxon>
        <taxon>Actinomadura</taxon>
    </lineage>
</organism>
<keyword evidence="1" id="KW-0805">Transcription regulation</keyword>
<evidence type="ECO:0000256" key="2">
    <source>
        <dbReference type="ARBA" id="ARBA00023125"/>
    </source>
</evidence>
<keyword evidence="3" id="KW-0804">Transcription</keyword>
<evidence type="ECO:0000256" key="3">
    <source>
        <dbReference type="ARBA" id="ARBA00023163"/>
    </source>
</evidence>
<dbReference type="Gene3D" id="1.10.10.10">
    <property type="entry name" value="Winged helix-like DNA-binding domain superfamily/Winged helix DNA-binding domain"/>
    <property type="match status" value="2"/>
</dbReference>
<dbReference type="Pfam" id="PF00392">
    <property type="entry name" value="GntR"/>
    <property type="match status" value="2"/>
</dbReference>
<keyword evidence="2" id="KW-0238">DNA-binding</keyword>
<evidence type="ECO:0000256" key="1">
    <source>
        <dbReference type="ARBA" id="ARBA00023015"/>
    </source>
</evidence>